<protein>
    <submittedName>
        <fullName evidence="1">OsmC family protein</fullName>
    </submittedName>
</protein>
<dbReference type="Pfam" id="PF02566">
    <property type="entry name" value="OsmC"/>
    <property type="match status" value="1"/>
</dbReference>
<dbReference type="InterPro" id="IPR036102">
    <property type="entry name" value="OsmC/Ohrsf"/>
</dbReference>
<keyword evidence="2" id="KW-1185">Reference proteome</keyword>
<accession>A0ABP3AXJ6</accession>
<sequence length="128" mass="14767">MHLEMKEEGTIELFHESGNWKLRKEMGFSPVQMTAAAAAACSGYVYAKILRKKRVLYDILEIEVDYTQNLTERVHTIKTIDIRFKIKTTSENREQAEKAVHLVKQGCPVAMSLHPDIEITEQVEFIEE</sequence>
<gene>
    <name evidence="1" type="ORF">MFLO_12821</name>
</gene>
<name>A0ABP3AXJ6_9LIST</name>
<dbReference type="InterPro" id="IPR015946">
    <property type="entry name" value="KH_dom-like_a/b"/>
</dbReference>
<proteinExistence type="predicted"/>
<dbReference type="RefSeq" id="WP_036098079.1">
    <property type="nucleotide sequence ID" value="NZ_AODF01000030.1"/>
</dbReference>
<dbReference type="Gene3D" id="3.30.300.20">
    <property type="match status" value="1"/>
</dbReference>
<evidence type="ECO:0000313" key="2">
    <source>
        <dbReference type="Proteomes" id="UP000019249"/>
    </source>
</evidence>
<evidence type="ECO:0000313" key="1">
    <source>
        <dbReference type="EMBL" id="EUJ28043.1"/>
    </source>
</evidence>
<dbReference type="Proteomes" id="UP000019249">
    <property type="component" value="Unassembled WGS sequence"/>
</dbReference>
<dbReference type="InterPro" id="IPR003718">
    <property type="entry name" value="OsmC/Ohr_fam"/>
</dbReference>
<dbReference type="PANTHER" id="PTHR34352">
    <property type="entry name" value="PROTEIN YHFA"/>
    <property type="match status" value="1"/>
</dbReference>
<organism evidence="1 2">
    <name type="scientific">Listeria floridensis FSL S10-1187</name>
    <dbReference type="NCBI Taxonomy" id="1265817"/>
    <lineage>
        <taxon>Bacteria</taxon>
        <taxon>Bacillati</taxon>
        <taxon>Bacillota</taxon>
        <taxon>Bacilli</taxon>
        <taxon>Bacillales</taxon>
        <taxon>Listeriaceae</taxon>
        <taxon>Listeria</taxon>
    </lineage>
</organism>
<dbReference type="EMBL" id="AODF01000030">
    <property type="protein sequence ID" value="EUJ28043.1"/>
    <property type="molecule type" value="Genomic_DNA"/>
</dbReference>
<dbReference type="SUPFAM" id="SSF82784">
    <property type="entry name" value="OsmC-like"/>
    <property type="match status" value="1"/>
</dbReference>
<reference evidence="1 2" key="1">
    <citation type="journal article" date="2014" name="Int. J. Syst. Evol. Microbiol.">
        <title>Listeria floridensis sp. nov., Listeria aquatica sp. nov., Listeria cornellensis sp. nov., Listeria riparia sp. nov. and Listeria grandensis sp. nov., from agricultural and natural environments.</title>
        <authorList>
            <person name="den Bakker H.C."/>
            <person name="Warchocki S."/>
            <person name="Wright E.M."/>
            <person name="Allred A.F."/>
            <person name="Ahlstrom C."/>
            <person name="Manuel C.S."/>
            <person name="Stasiewicz M.J."/>
            <person name="Burrell A."/>
            <person name="Roof S."/>
            <person name="Strawn L."/>
            <person name="Fortes E.D."/>
            <person name="Nightingale K.K."/>
            <person name="Kephart D."/>
            <person name="Wiedmann M."/>
        </authorList>
    </citation>
    <scope>NUCLEOTIDE SEQUENCE [LARGE SCALE GENOMIC DNA]</scope>
    <source>
        <strain evidence="1 2">FSL S10-1187</strain>
    </source>
</reference>
<dbReference type="PANTHER" id="PTHR34352:SF1">
    <property type="entry name" value="PROTEIN YHFA"/>
    <property type="match status" value="1"/>
</dbReference>
<comment type="caution">
    <text evidence="1">The sequence shown here is derived from an EMBL/GenBank/DDBJ whole genome shotgun (WGS) entry which is preliminary data.</text>
</comment>